<dbReference type="PROSITE" id="PS00028">
    <property type="entry name" value="ZINC_FINGER_C2H2_1"/>
    <property type="match status" value="1"/>
</dbReference>
<evidence type="ECO:0000259" key="2">
    <source>
        <dbReference type="PROSITE" id="PS00028"/>
    </source>
</evidence>
<dbReference type="PANTHER" id="PTHR21354">
    <property type="entry name" value="ZINC FINGER PROTEIN 511"/>
    <property type="match status" value="1"/>
</dbReference>
<dbReference type="InterPro" id="IPR013087">
    <property type="entry name" value="Znf_C2H2_type"/>
</dbReference>
<feature type="region of interest" description="Disordered" evidence="1">
    <location>
        <begin position="156"/>
        <end position="281"/>
    </location>
</feature>
<feature type="region of interest" description="Disordered" evidence="1">
    <location>
        <begin position="1"/>
        <end position="24"/>
    </location>
</feature>
<dbReference type="Proteomes" id="UP000800036">
    <property type="component" value="Unassembled WGS sequence"/>
</dbReference>
<organism evidence="3 4">
    <name type="scientific">Bimuria novae-zelandiae CBS 107.79</name>
    <dbReference type="NCBI Taxonomy" id="1447943"/>
    <lineage>
        <taxon>Eukaryota</taxon>
        <taxon>Fungi</taxon>
        <taxon>Dikarya</taxon>
        <taxon>Ascomycota</taxon>
        <taxon>Pezizomycotina</taxon>
        <taxon>Dothideomycetes</taxon>
        <taxon>Pleosporomycetidae</taxon>
        <taxon>Pleosporales</taxon>
        <taxon>Massarineae</taxon>
        <taxon>Didymosphaeriaceae</taxon>
        <taxon>Bimuria</taxon>
    </lineage>
</organism>
<sequence length="302" mass="33512">MGHKRSREDSLSSSEAPTTPFSREQSVDVKIVHLDAESAVSDNAAVMKCSLPPHGPLAFTSFEDYHVHYQKTHMNRCTDCHKNFPDQHFLSLHIAENHDPISAAKRDRGEKTFACLVPDCDRLCSTPFKRRLHCIDKHQFPRNYDFFIVNDGIDRRSSMLRPPHRRRSSTVNSTTSTTSRRQGESVSSTGGEAMEVVKDEDANDGSDKEDDEDKEMKDGVRSPVRLRGRGGFTHPRGSRGGRGRGRGETPSLPHARPEAVAQTAPKTKTEADPMEGLTSGMSALQFVPRSIYARGQGRGRGG</sequence>
<evidence type="ECO:0000313" key="3">
    <source>
        <dbReference type="EMBL" id="KAF1980445.1"/>
    </source>
</evidence>
<dbReference type="OrthoDB" id="18440at2759"/>
<proteinExistence type="predicted"/>
<evidence type="ECO:0000313" key="4">
    <source>
        <dbReference type="Proteomes" id="UP000800036"/>
    </source>
</evidence>
<reference evidence="3" key="1">
    <citation type="journal article" date="2020" name="Stud. Mycol.">
        <title>101 Dothideomycetes genomes: a test case for predicting lifestyles and emergence of pathogens.</title>
        <authorList>
            <person name="Haridas S."/>
            <person name="Albert R."/>
            <person name="Binder M."/>
            <person name="Bloem J."/>
            <person name="Labutti K."/>
            <person name="Salamov A."/>
            <person name="Andreopoulos B."/>
            <person name="Baker S."/>
            <person name="Barry K."/>
            <person name="Bills G."/>
            <person name="Bluhm B."/>
            <person name="Cannon C."/>
            <person name="Castanera R."/>
            <person name="Culley D."/>
            <person name="Daum C."/>
            <person name="Ezra D."/>
            <person name="Gonzalez J."/>
            <person name="Henrissat B."/>
            <person name="Kuo A."/>
            <person name="Liang C."/>
            <person name="Lipzen A."/>
            <person name="Lutzoni F."/>
            <person name="Magnuson J."/>
            <person name="Mondo S."/>
            <person name="Nolan M."/>
            <person name="Ohm R."/>
            <person name="Pangilinan J."/>
            <person name="Park H.-J."/>
            <person name="Ramirez L."/>
            <person name="Alfaro M."/>
            <person name="Sun H."/>
            <person name="Tritt A."/>
            <person name="Yoshinaga Y."/>
            <person name="Zwiers L.-H."/>
            <person name="Turgeon B."/>
            <person name="Goodwin S."/>
            <person name="Spatafora J."/>
            <person name="Crous P."/>
            <person name="Grigoriev I."/>
        </authorList>
    </citation>
    <scope>NUCLEOTIDE SEQUENCE</scope>
    <source>
        <strain evidence="3">CBS 107.79</strain>
    </source>
</reference>
<name>A0A6A5VU60_9PLEO</name>
<feature type="compositionally biased region" description="Acidic residues" evidence="1">
    <location>
        <begin position="201"/>
        <end position="213"/>
    </location>
</feature>
<dbReference type="AlphaFoldDB" id="A0A6A5VU60"/>
<feature type="domain" description="C2H2-type" evidence="2">
    <location>
        <begin position="77"/>
        <end position="98"/>
    </location>
</feature>
<gene>
    <name evidence="3" type="ORF">BU23DRAFT_522527</name>
</gene>
<protein>
    <recommendedName>
        <fullName evidence="2">C2H2-type domain-containing protein</fullName>
    </recommendedName>
</protein>
<evidence type="ECO:0000256" key="1">
    <source>
        <dbReference type="SAM" id="MobiDB-lite"/>
    </source>
</evidence>
<dbReference type="PANTHER" id="PTHR21354:SF0">
    <property type="entry name" value="ZINC FINGER PROTEIN 511"/>
    <property type="match status" value="1"/>
</dbReference>
<dbReference type="SMART" id="SM00355">
    <property type="entry name" value="ZnF_C2H2"/>
    <property type="match status" value="2"/>
</dbReference>
<accession>A0A6A5VU60</accession>
<feature type="compositionally biased region" description="Basic and acidic residues" evidence="1">
    <location>
        <begin position="1"/>
        <end position="10"/>
    </location>
</feature>
<dbReference type="EMBL" id="ML976656">
    <property type="protein sequence ID" value="KAF1980445.1"/>
    <property type="molecule type" value="Genomic_DNA"/>
</dbReference>
<dbReference type="InterPro" id="IPR039258">
    <property type="entry name" value="ZNF511"/>
</dbReference>
<feature type="compositionally biased region" description="Polar residues" evidence="1">
    <location>
        <begin position="11"/>
        <end position="24"/>
    </location>
</feature>
<keyword evidence="4" id="KW-1185">Reference proteome</keyword>
<feature type="compositionally biased region" description="Low complexity" evidence="1">
    <location>
        <begin position="169"/>
        <end position="180"/>
    </location>
</feature>